<feature type="compositionally biased region" description="Polar residues" evidence="1">
    <location>
        <begin position="274"/>
        <end position="283"/>
    </location>
</feature>
<evidence type="ECO:0008006" key="5">
    <source>
        <dbReference type="Google" id="ProtNLM"/>
    </source>
</evidence>
<accession>C3JA57</accession>
<dbReference type="InterPro" id="IPR025460">
    <property type="entry name" value="DUF4280"/>
</dbReference>
<keyword evidence="4" id="KW-1185">Reference proteome</keyword>
<keyword evidence="2" id="KW-1133">Transmembrane helix</keyword>
<dbReference type="Proteomes" id="UP000004295">
    <property type="component" value="Unassembled WGS sequence"/>
</dbReference>
<feature type="transmembrane region" description="Helical" evidence="2">
    <location>
        <begin position="78"/>
        <end position="97"/>
    </location>
</feature>
<feature type="region of interest" description="Disordered" evidence="1">
    <location>
        <begin position="274"/>
        <end position="306"/>
    </location>
</feature>
<dbReference type="eggNOG" id="ENOG5033Z86">
    <property type="taxonomic scope" value="Bacteria"/>
</dbReference>
<evidence type="ECO:0000313" key="4">
    <source>
        <dbReference type="Proteomes" id="UP000004295"/>
    </source>
</evidence>
<reference evidence="3 4" key="1">
    <citation type="submission" date="2009-04" db="EMBL/GenBank/DDBJ databases">
        <authorList>
            <person name="Sebastian Y."/>
            <person name="Madupu R."/>
            <person name="Durkin A.S."/>
            <person name="Torralba M."/>
            <person name="Methe B."/>
            <person name="Sutton G.G."/>
            <person name="Strausberg R.L."/>
            <person name="Nelson K.E."/>
        </authorList>
    </citation>
    <scope>NUCLEOTIDE SEQUENCE [LARGE SCALE GENOMIC DNA]</scope>
    <source>
        <strain evidence="4">ATCC 35406 / BCRC 14492 / JCM 8526 / NCTC 13058 / HG 370</strain>
    </source>
</reference>
<dbReference type="GeneID" id="93364901"/>
<feature type="compositionally biased region" description="Basic residues" evidence="1">
    <location>
        <begin position="285"/>
        <end position="298"/>
    </location>
</feature>
<dbReference type="AlphaFoldDB" id="C3JA57"/>
<dbReference type="STRING" id="553175.POREN0001_0156"/>
<comment type="caution">
    <text evidence="3">The sequence shown here is derived from an EMBL/GenBank/DDBJ whole genome shotgun (WGS) entry which is preliminary data.</text>
</comment>
<feature type="transmembrane region" description="Helical" evidence="2">
    <location>
        <begin position="53"/>
        <end position="72"/>
    </location>
</feature>
<sequence>MSKEAYVHEGVSLICTNGFKPAKLLVKDRGVCIAGGQLMATEEDKPTNFACKWAGVLAALIAAILITAPFIVAVLAAFLIGMLAALTLGQLLCWVALQGGKWNMVHPQVKLKGQCALTESSKLTCVLMGGNITIFYDEATAGKALRNNWLRNSVEILGAAFMGRAFGASLKVNGFTGAVKGFVLALPRNLVLGYGMVEGANIVSNITTQNENDLITGMGDSIPHYGENKNIGDITRADYQKTSTEPIGIPPTNETTLSVNRRMQKKQDLFNQYEQSQISQYKQNHPVHRYSRGKKSPHYGRQQQQKQKINIQAKEYGANQRSKLSQRYQNRVRNSAQKKYTRANYGLLAAFFLSEVISQHLEKSLTNEIQKINSPESRARAVSKIYAVDR</sequence>
<evidence type="ECO:0000313" key="3">
    <source>
        <dbReference type="EMBL" id="EEN82935.1"/>
    </source>
</evidence>
<gene>
    <name evidence="3" type="ORF">POREN0001_0156</name>
</gene>
<organism evidence="3 4">
    <name type="scientific">Porphyromonas endodontalis (strain ATCC 35406 / DSM 24491 / JCM 8526 / CCUG 16442 / BCRC 14492 / NCTC 13058 / HG 370)</name>
    <name type="common">Bacteroides endodontalis</name>
    <dbReference type="NCBI Taxonomy" id="553175"/>
    <lineage>
        <taxon>Bacteria</taxon>
        <taxon>Pseudomonadati</taxon>
        <taxon>Bacteroidota</taxon>
        <taxon>Bacteroidia</taxon>
        <taxon>Bacteroidales</taxon>
        <taxon>Porphyromonadaceae</taxon>
        <taxon>Porphyromonas</taxon>
    </lineage>
</organism>
<protein>
    <recommendedName>
        <fullName evidence="5">DUF4280 domain-containing protein</fullName>
    </recommendedName>
</protein>
<evidence type="ECO:0000256" key="2">
    <source>
        <dbReference type="SAM" id="Phobius"/>
    </source>
</evidence>
<dbReference type="RefSeq" id="WP_004333367.1">
    <property type="nucleotide sequence ID" value="NZ_ACNN01000017.1"/>
</dbReference>
<keyword evidence="2" id="KW-0812">Transmembrane</keyword>
<proteinExistence type="predicted"/>
<dbReference type="EMBL" id="ACNN01000017">
    <property type="protein sequence ID" value="EEN82935.1"/>
    <property type="molecule type" value="Genomic_DNA"/>
</dbReference>
<dbReference type="Pfam" id="PF14107">
    <property type="entry name" value="DUF4280"/>
    <property type="match status" value="1"/>
</dbReference>
<name>C3JA57_POREA</name>
<evidence type="ECO:0000256" key="1">
    <source>
        <dbReference type="SAM" id="MobiDB-lite"/>
    </source>
</evidence>
<keyword evidence="2" id="KW-0472">Membrane</keyword>